<dbReference type="Proteomes" id="UP001204615">
    <property type="component" value="Unassembled WGS sequence"/>
</dbReference>
<reference evidence="3 4" key="1">
    <citation type="submission" date="2022-06" db="EMBL/GenBank/DDBJ databases">
        <title>Dyella sp. Sa strain:Sa Genome sequencing.</title>
        <authorList>
            <person name="Park S."/>
        </authorList>
    </citation>
    <scope>NUCLEOTIDE SEQUENCE [LARGE SCALE GENOMIC DNA]</scope>
    <source>
        <strain evidence="3 4">Sa</strain>
    </source>
</reference>
<dbReference type="EMBL" id="JAMZEK010000002">
    <property type="protein sequence ID" value="MCP1374691.1"/>
    <property type="molecule type" value="Genomic_DNA"/>
</dbReference>
<protein>
    <submittedName>
        <fullName evidence="3">Lasso peptide biosynthesis B2 protein</fullName>
    </submittedName>
</protein>
<keyword evidence="4" id="KW-1185">Reference proteome</keyword>
<organism evidence="3 4">
    <name type="scientific">Dyella lutea</name>
    <dbReference type="NCBI Taxonomy" id="2950441"/>
    <lineage>
        <taxon>Bacteria</taxon>
        <taxon>Pseudomonadati</taxon>
        <taxon>Pseudomonadota</taxon>
        <taxon>Gammaproteobacteria</taxon>
        <taxon>Lysobacterales</taxon>
        <taxon>Rhodanobacteraceae</taxon>
        <taxon>Dyella</taxon>
    </lineage>
</organism>
<evidence type="ECO:0000259" key="2">
    <source>
        <dbReference type="Pfam" id="PF13471"/>
    </source>
</evidence>
<dbReference type="InterPro" id="IPR032708">
    <property type="entry name" value="McjB_C"/>
</dbReference>
<feature type="region of interest" description="Disordered" evidence="1">
    <location>
        <begin position="65"/>
        <end position="84"/>
    </location>
</feature>
<evidence type="ECO:0000313" key="3">
    <source>
        <dbReference type="EMBL" id="MCP1374691.1"/>
    </source>
</evidence>
<dbReference type="NCBIfam" id="NF033537">
    <property type="entry name" value="lasso_biosyn_B2"/>
    <property type="match status" value="1"/>
</dbReference>
<name>A0ABT1FBE2_9GAMM</name>
<evidence type="ECO:0000256" key="1">
    <source>
        <dbReference type="SAM" id="MobiDB-lite"/>
    </source>
</evidence>
<sequence>MSRYVLRSDLSYCQVGQRLVFLDIGSDRYFHLTPPMERGLTKYLTGDDCSEIDVRELVDRSILVEPPSSKASDQPSIAPADHSAMEVATPSRPLRILETIEVFAVVVATRIKLKTSMLGNLLDRLATTRTIRSARIASLNDISEQHILDAAAAFRRARLYVPIDMRCLLDSIAMANFLSRRGIAAHVVFGVALDPFSAHCWVQAGNLVLNDSLGNVASHTPIRVA</sequence>
<accession>A0ABT1FBE2</accession>
<evidence type="ECO:0000313" key="4">
    <source>
        <dbReference type="Proteomes" id="UP001204615"/>
    </source>
</evidence>
<dbReference type="InterPro" id="IPR053521">
    <property type="entry name" value="McjB-like"/>
</dbReference>
<gene>
    <name evidence="3" type="ORF">NC595_11520</name>
</gene>
<proteinExistence type="predicted"/>
<feature type="domain" description="Microcin J25-processing protein McjB C-terminal" evidence="2">
    <location>
        <begin position="106"/>
        <end position="223"/>
    </location>
</feature>
<dbReference type="Pfam" id="PF13471">
    <property type="entry name" value="Transglut_core3"/>
    <property type="match status" value="1"/>
</dbReference>
<dbReference type="RefSeq" id="WP_253566556.1">
    <property type="nucleotide sequence ID" value="NZ_JAMZEK010000002.1"/>
</dbReference>
<comment type="caution">
    <text evidence="3">The sequence shown here is derived from an EMBL/GenBank/DDBJ whole genome shotgun (WGS) entry which is preliminary data.</text>
</comment>